<evidence type="ECO:0000256" key="2">
    <source>
        <dbReference type="SAM" id="Phobius"/>
    </source>
</evidence>
<feature type="transmembrane region" description="Helical" evidence="2">
    <location>
        <begin position="12"/>
        <end position="30"/>
    </location>
</feature>
<comment type="caution">
    <text evidence="3">The sequence shown here is derived from an EMBL/GenBank/DDBJ whole genome shotgun (WGS) entry which is preliminary data.</text>
</comment>
<proteinExistence type="predicted"/>
<accession>X0UWE9</accession>
<keyword evidence="2" id="KW-1133">Transmembrane helix</keyword>
<name>X0UWE9_9ZZZZ</name>
<feature type="transmembrane region" description="Helical" evidence="2">
    <location>
        <begin position="71"/>
        <end position="93"/>
    </location>
</feature>
<organism evidence="3">
    <name type="scientific">marine sediment metagenome</name>
    <dbReference type="NCBI Taxonomy" id="412755"/>
    <lineage>
        <taxon>unclassified sequences</taxon>
        <taxon>metagenomes</taxon>
        <taxon>ecological metagenomes</taxon>
    </lineage>
</organism>
<reference evidence="3" key="1">
    <citation type="journal article" date="2014" name="Front. Microbiol.">
        <title>High frequency of phylogenetically diverse reductive dehalogenase-homologous genes in deep subseafloor sedimentary metagenomes.</title>
        <authorList>
            <person name="Kawai M."/>
            <person name="Futagami T."/>
            <person name="Toyoda A."/>
            <person name="Takaki Y."/>
            <person name="Nishi S."/>
            <person name="Hori S."/>
            <person name="Arai W."/>
            <person name="Tsubouchi T."/>
            <person name="Morono Y."/>
            <person name="Uchiyama I."/>
            <person name="Ito T."/>
            <person name="Fujiyama A."/>
            <person name="Inagaki F."/>
            <person name="Takami H."/>
        </authorList>
    </citation>
    <scope>NUCLEOTIDE SEQUENCE</scope>
    <source>
        <strain evidence="3">Expedition CK06-06</strain>
    </source>
</reference>
<dbReference type="AlphaFoldDB" id="X0UWE9"/>
<feature type="region of interest" description="Disordered" evidence="1">
    <location>
        <begin position="134"/>
        <end position="157"/>
    </location>
</feature>
<keyword evidence="2" id="KW-0472">Membrane</keyword>
<feature type="transmembrane region" description="Helical" evidence="2">
    <location>
        <begin position="36"/>
        <end position="59"/>
    </location>
</feature>
<sequence length="157" mass="17884">MAEKEEKWKKAIRLAIVIGVLDILALFLGTFKLFHIAWSVGSIGVITFLGILMLVNYLSESRAFDKGEMRKAIAGSFIAVYFALVSLLTFTDFSPSDNTELAKTIIGHFTTLIEIIVVFYFVSSGVREYLKFKERRQNSKEEHKKPEEEQQQPVSEE</sequence>
<dbReference type="EMBL" id="BARS01029917">
    <property type="protein sequence ID" value="GAG10070.1"/>
    <property type="molecule type" value="Genomic_DNA"/>
</dbReference>
<gene>
    <name evidence="3" type="ORF">S01H1_46706</name>
</gene>
<evidence type="ECO:0000256" key="1">
    <source>
        <dbReference type="SAM" id="MobiDB-lite"/>
    </source>
</evidence>
<evidence type="ECO:0000313" key="3">
    <source>
        <dbReference type="EMBL" id="GAG10070.1"/>
    </source>
</evidence>
<feature type="compositionally biased region" description="Basic and acidic residues" evidence="1">
    <location>
        <begin position="134"/>
        <end position="148"/>
    </location>
</feature>
<feature type="non-terminal residue" evidence="3">
    <location>
        <position position="157"/>
    </location>
</feature>
<keyword evidence="2" id="KW-0812">Transmembrane</keyword>
<protein>
    <submittedName>
        <fullName evidence="3">Uncharacterized protein</fullName>
    </submittedName>
</protein>
<feature type="transmembrane region" description="Helical" evidence="2">
    <location>
        <begin position="105"/>
        <end position="126"/>
    </location>
</feature>